<protein>
    <recommendedName>
        <fullName evidence="2">LppM domain-containing protein</fullName>
    </recommendedName>
</protein>
<accession>A0A562VH70</accession>
<dbReference type="Proteomes" id="UP000321617">
    <property type="component" value="Unassembled WGS sequence"/>
</dbReference>
<keyword evidence="1" id="KW-0812">Transmembrane</keyword>
<sequence>MLLSVLTGCVKVELVATVTADDTVEGSLTAAVKREAVEVIGAEPADEFVAALTEDVPGTYEERDYDDGEFLGRTVYYRDVSLGRFSRSDPDDTDSATLRISHDGDRYRLDGEWRLPDLDGTDFVPTMDDSTLEGAEFTVSVTFPGKVLEHNGSLSGRTVTWRLEPGRTNVMTAESAEAAPVDVALIVLLAGIGVVLVVAVLLYLRLRRYSIGNRPRPRPGRVTVAGR</sequence>
<gene>
    <name evidence="3" type="ORF">LX16_0080</name>
</gene>
<evidence type="ECO:0000313" key="3">
    <source>
        <dbReference type="EMBL" id="TWJ17164.1"/>
    </source>
</evidence>
<reference evidence="3 4" key="1">
    <citation type="journal article" date="2013" name="Stand. Genomic Sci.">
        <title>Genomic Encyclopedia of Type Strains, Phase I: The one thousand microbial genomes (KMG-I) project.</title>
        <authorList>
            <person name="Kyrpides N.C."/>
            <person name="Woyke T."/>
            <person name="Eisen J.A."/>
            <person name="Garrity G."/>
            <person name="Lilburn T.G."/>
            <person name="Beck B.J."/>
            <person name="Whitman W.B."/>
            <person name="Hugenholtz P."/>
            <person name="Klenk H.P."/>
        </authorList>
    </citation>
    <scope>NUCLEOTIDE SEQUENCE [LARGE SCALE GENOMIC DNA]</scope>
    <source>
        <strain evidence="3 4">DSM 45044</strain>
    </source>
</reference>
<feature type="transmembrane region" description="Helical" evidence="1">
    <location>
        <begin position="183"/>
        <end position="204"/>
    </location>
</feature>
<keyword evidence="1" id="KW-0472">Membrane</keyword>
<evidence type="ECO:0000313" key="4">
    <source>
        <dbReference type="Proteomes" id="UP000321617"/>
    </source>
</evidence>
<dbReference type="AlphaFoldDB" id="A0A562VH70"/>
<feature type="domain" description="LppM" evidence="2">
    <location>
        <begin position="11"/>
        <end position="175"/>
    </location>
</feature>
<dbReference type="Pfam" id="PF21946">
    <property type="entry name" value="LppM"/>
    <property type="match status" value="1"/>
</dbReference>
<evidence type="ECO:0000256" key="1">
    <source>
        <dbReference type="SAM" id="Phobius"/>
    </source>
</evidence>
<comment type="caution">
    <text evidence="3">The sequence shown here is derived from an EMBL/GenBank/DDBJ whole genome shotgun (WGS) entry which is preliminary data.</text>
</comment>
<dbReference type="InterPro" id="IPR053807">
    <property type="entry name" value="LppM"/>
</dbReference>
<dbReference type="EMBL" id="VLLL01000001">
    <property type="protein sequence ID" value="TWJ17164.1"/>
    <property type="molecule type" value="Genomic_DNA"/>
</dbReference>
<organism evidence="3 4">
    <name type="scientific">Stackebrandtia albiflava</name>
    <dbReference type="NCBI Taxonomy" id="406432"/>
    <lineage>
        <taxon>Bacteria</taxon>
        <taxon>Bacillati</taxon>
        <taxon>Actinomycetota</taxon>
        <taxon>Actinomycetes</taxon>
        <taxon>Glycomycetales</taxon>
        <taxon>Glycomycetaceae</taxon>
        <taxon>Stackebrandtia</taxon>
    </lineage>
</organism>
<keyword evidence="4" id="KW-1185">Reference proteome</keyword>
<name>A0A562VH70_9ACTN</name>
<evidence type="ECO:0000259" key="2">
    <source>
        <dbReference type="Pfam" id="PF21946"/>
    </source>
</evidence>
<proteinExistence type="predicted"/>
<keyword evidence="1" id="KW-1133">Transmembrane helix</keyword>